<sequence>MAEKREIDVLEVMRHLEIETKKVYQFLSRLQESSFKETDRVQISAANGEEAQLKQQAEKNRE</sequence>
<evidence type="ECO:0000313" key="1">
    <source>
        <dbReference type="EMBL" id="MBD2866518.1"/>
    </source>
</evidence>
<dbReference type="EMBL" id="JACXJA010000061">
    <property type="protein sequence ID" value="MBD2866518.1"/>
    <property type="molecule type" value="Genomic_DNA"/>
</dbReference>
<dbReference type="AlphaFoldDB" id="A0A927CEC4"/>
<reference evidence="1" key="1">
    <citation type="submission" date="2020-09" db="EMBL/GenBank/DDBJ databases">
        <title>A novel bacterium of genus Paenibacillus, isolated from South China Sea.</title>
        <authorList>
            <person name="Huang H."/>
            <person name="Mo K."/>
            <person name="Hu Y."/>
        </authorList>
    </citation>
    <scope>NUCLEOTIDE SEQUENCE</scope>
    <source>
        <strain evidence="1">IB182363</strain>
    </source>
</reference>
<dbReference type="Proteomes" id="UP000639396">
    <property type="component" value="Unassembled WGS sequence"/>
</dbReference>
<keyword evidence="2" id="KW-1185">Reference proteome</keyword>
<gene>
    <name evidence="1" type="ORF">IDH45_31560</name>
</gene>
<protein>
    <submittedName>
        <fullName evidence="1">Uncharacterized protein</fullName>
    </submittedName>
</protein>
<comment type="caution">
    <text evidence="1">The sequence shown here is derived from an EMBL/GenBank/DDBJ whole genome shotgun (WGS) entry which is preliminary data.</text>
</comment>
<proteinExistence type="predicted"/>
<accession>A0A927CEC4</accession>
<name>A0A927CEC4_9BACL</name>
<evidence type="ECO:0000313" key="2">
    <source>
        <dbReference type="Proteomes" id="UP000639396"/>
    </source>
</evidence>
<organism evidence="1 2">
    <name type="scientific">Paenibacillus oceani</name>
    <dbReference type="NCBI Taxonomy" id="2772510"/>
    <lineage>
        <taxon>Bacteria</taxon>
        <taxon>Bacillati</taxon>
        <taxon>Bacillota</taxon>
        <taxon>Bacilli</taxon>
        <taxon>Bacillales</taxon>
        <taxon>Paenibacillaceae</taxon>
        <taxon>Paenibacillus</taxon>
    </lineage>
</organism>